<dbReference type="InterPro" id="IPR014721">
    <property type="entry name" value="Ribsml_uS5_D2-typ_fold_subgr"/>
</dbReference>
<dbReference type="Proteomes" id="UP000263993">
    <property type="component" value="Unassembled WGS sequence"/>
</dbReference>
<comment type="pathway">
    <text evidence="10">Isoprenoid biosynthesis; isopentenyl diphosphate biosynthesis via DXP pathway; isopentenyl diphosphate from 1-deoxy-D-xylulose 5-phosphate: step 3/6.</text>
</comment>
<feature type="binding site" evidence="10">
    <location>
        <begin position="96"/>
        <end position="106"/>
    </location>
    <ligand>
        <name>ATP</name>
        <dbReference type="ChEBI" id="CHEBI:30616"/>
    </ligand>
</feature>
<evidence type="ECO:0000259" key="12">
    <source>
        <dbReference type="Pfam" id="PF08544"/>
    </source>
</evidence>
<dbReference type="SUPFAM" id="SSF55060">
    <property type="entry name" value="GHMP Kinase, C-terminal domain"/>
    <property type="match status" value="1"/>
</dbReference>
<dbReference type="HAMAP" id="MF_00061">
    <property type="entry name" value="IspE"/>
    <property type="match status" value="1"/>
</dbReference>
<comment type="similarity">
    <text evidence="1 10">Belongs to the GHMP kinase family. IspE subfamily.</text>
</comment>
<keyword evidence="4 10" id="KW-0808">Transferase</keyword>
<dbReference type="PIRSF" id="PIRSF010376">
    <property type="entry name" value="IspE"/>
    <property type="match status" value="1"/>
</dbReference>
<dbReference type="OrthoDB" id="9809438at2"/>
<dbReference type="AlphaFoldDB" id="A0A371B442"/>
<keyword evidence="8 10" id="KW-0414">Isoprene biosynthesis</keyword>
<protein>
    <recommendedName>
        <fullName evidence="3 10">4-diphosphocytidyl-2-C-methyl-D-erythritol kinase</fullName>
        <shortName evidence="10">CMK</shortName>
        <ecNumber evidence="2 10">2.7.1.148</ecNumber>
    </recommendedName>
    <alternativeName>
        <fullName evidence="9 10">4-(cytidine-5'-diphospho)-2-C-methyl-D-erythritol kinase</fullName>
    </alternativeName>
</protein>
<dbReference type="GO" id="GO:0050515">
    <property type="term" value="F:4-(cytidine 5'-diphospho)-2-C-methyl-D-erythritol kinase activity"/>
    <property type="evidence" value="ECO:0007669"/>
    <property type="project" value="UniProtKB-UniRule"/>
</dbReference>
<name>A0A371B442_9BRAD</name>
<dbReference type="GO" id="GO:0005524">
    <property type="term" value="F:ATP binding"/>
    <property type="evidence" value="ECO:0007669"/>
    <property type="project" value="UniProtKB-UniRule"/>
</dbReference>
<dbReference type="SUPFAM" id="SSF54211">
    <property type="entry name" value="Ribosomal protein S5 domain 2-like"/>
    <property type="match status" value="1"/>
</dbReference>
<feature type="active site" evidence="10">
    <location>
        <position position="11"/>
    </location>
</feature>
<feature type="active site" evidence="10">
    <location>
        <position position="138"/>
    </location>
</feature>
<dbReference type="NCBIfam" id="NF011202">
    <property type="entry name" value="PRK14608.1"/>
    <property type="match status" value="1"/>
</dbReference>
<comment type="caution">
    <text evidence="13">The sequence shown here is derived from an EMBL/GenBank/DDBJ whole genome shotgun (WGS) entry which is preliminary data.</text>
</comment>
<organism evidence="13 14">
    <name type="scientific">Undibacter mobilis</name>
    <dbReference type="NCBI Taxonomy" id="2292256"/>
    <lineage>
        <taxon>Bacteria</taxon>
        <taxon>Pseudomonadati</taxon>
        <taxon>Pseudomonadota</taxon>
        <taxon>Alphaproteobacteria</taxon>
        <taxon>Hyphomicrobiales</taxon>
        <taxon>Nitrobacteraceae</taxon>
        <taxon>Undibacter</taxon>
    </lineage>
</organism>
<evidence type="ECO:0000256" key="8">
    <source>
        <dbReference type="ARBA" id="ARBA00023229"/>
    </source>
</evidence>
<gene>
    <name evidence="10" type="primary">ispE</name>
    <name evidence="13" type="ORF">DXH78_17210</name>
</gene>
<keyword evidence="6 10" id="KW-0418">Kinase</keyword>
<evidence type="ECO:0000256" key="7">
    <source>
        <dbReference type="ARBA" id="ARBA00022840"/>
    </source>
</evidence>
<dbReference type="GO" id="GO:0016114">
    <property type="term" value="P:terpenoid biosynthetic process"/>
    <property type="evidence" value="ECO:0007669"/>
    <property type="project" value="UniProtKB-UniRule"/>
</dbReference>
<accession>A0A371B442</accession>
<dbReference type="EC" id="2.7.1.148" evidence="2 10"/>
<reference evidence="14" key="1">
    <citation type="submission" date="2018-08" db="EMBL/GenBank/DDBJ databases">
        <authorList>
            <person name="Kim S.-J."/>
            <person name="Jung G.-Y."/>
        </authorList>
    </citation>
    <scope>NUCLEOTIDE SEQUENCE [LARGE SCALE GENOMIC DNA]</scope>
    <source>
        <strain evidence="14">GY_H</strain>
    </source>
</reference>
<dbReference type="InterPro" id="IPR004424">
    <property type="entry name" value="IspE"/>
</dbReference>
<comment type="catalytic activity">
    <reaction evidence="10">
        <text>4-CDP-2-C-methyl-D-erythritol + ATP = 4-CDP-2-C-methyl-D-erythritol 2-phosphate + ADP + H(+)</text>
        <dbReference type="Rhea" id="RHEA:18437"/>
        <dbReference type="ChEBI" id="CHEBI:15378"/>
        <dbReference type="ChEBI" id="CHEBI:30616"/>
        <dbReference type="ChEBI" id="CHEBI:57823"/>
        <dbReference type="ChEBI" id="CHEBI:57919"/>
        <dbReference type="ChEBI" id="CHEBI:456216"/>
        <dbReference type="EC" id="2.7.1.148"/>
    </reaction>
</comment>
<proteinExistence type="inferred from homology"/>
<comment type="function">
    <text evidence="10">Catalyzes the phosphorylation of the position 2 hydroxy group of 4-diphosphocytidyl-2C-methyl-D-erythritol.</text>
</comment>
<evidence type="ECO:0000256" key="3">
    <source>
        <dbReference type="ARBA" id="ARBA00017473"/>
    </source>
</evidence>
<evidence type="ECO:0000256" key="9">
    <source>
        <dbReference type="ARBA" id="ARBA00032554"/>
    </source>
</evidence>
<dbReference type="InterPro" id="IPR020568">
    <property type="entry name" value="Ribosomal_Su5_D2-typ_SF"/>
</dbReference>
<dbReference type="Gene3D" id="3.30.230.10">
    <property type="match status" value="1"/>
</dbReference>
<dbReference type="PANTHER" id="PTHR43527">
    <property type="entry name" value="4-DIPHOSPHOCYTIDYL-2-C-METHYL-D-ERYTHRITOL KINASE, CHLOROPLASTIC"/>
    <property type="match status" value="1"/>
</dbReference>
<keyword evidence="5 10" id="KW-0547">Nucleotide-binding</keyword>
<dbReference type="PANTHER" id="PTHR43527:SF2">
    <property type="entry name" value="4-DIPHOSPHOCYTIDYL-2-C-METHYL-D-ERYTHRITOL KINASE, CHLOROPLASTIC"/>
    <property type="match status" value="1"/>
</dbReference>
<evidence type="ECO:0000256" key="2">
    <source>
        <dbReference type="ARBA" id="ARBA00012052"/>
    </source>
</evidence>
<dbReference type="Pfam" id="PF08544">
    <property type="entry name" value="GHMP_kinases_C"/>
    <property type="match status" value="1"/>
</dbReference>
<dbReference type="Pfam" id="PF00288">
    <property type="entry name" value="GHMP_kinases_N"/>
    <property type="match status" value="1"/>
</dbReference>
<feature type="domain" description="GHMP kinase C-terminal" evidence="12">
    <location>
        <begin position="214"/>
        <end position="272"/>
    </location>
</feature>
<dbReference type="UniPathway" id="UPA00056">
    <property type="reaction ID" value="UER00094"/>
</dbReference>
<dbReference type="Gene3D" id="3.30.70.890">
    <property type="entry name" value="GHMP kinase, C-terminal domain"/>
    <property type="match status" value="1"/>
</dbReference>
<dbReference type="RefSeq" id="WP_115518441.1">
    <property type="nucleotide sequence ID" value="NZ_QRGO01000002.1"/>
</dbReference>
<evidence type="ECO:0000313" key="14">
    <source>
        <dbReference type="Proteomes" id="UP000263993"/>
    </source>
</evidence>
<dbReference type="InterPro" id="IPR006204">
    <property type="entry name" value="GHMP_kinase_N_dom"/>
</dbReference>
<feature type="domain" description="GHMP kinase N-terminal" evidence="11">
    <location>
        <begin position="68"/>
        <end position="144"/>
    </location>
</feature>
<evidence type="ECO:0000256" key="6">
    <source>
        <dbReference type="ARBA" id="ARBA00022777"/>
    </source>
</evidence>
<dbReference type="InterPro" id="IPR036554">
    <property type="entry name" value="GHMP_kinase_C_sf"/>
</dbReference>
<dbReference type="EMBL" id="QRGO01000002">
    <property type="protein sequence ID" value="RDV02320.1"/>
    <property type="molecule type" value="Genomic_DNA"/>
</dbReference>
<dbReference type="NCBIfam" id="TIGR00154">
    <property type="entry name" value="ispE"/>
    <property type="match status" value="1"/>
</dbReference>
<evidence type="ECO:0000256" key="5">
    <source>
        <dbReference type="ARBA" id="ARBA00022741"/>
    </source>
</evidence>
<keyword evidence="7 10" id="KW-0067">ATP-binding</keyword>
<dbReference type="InterPro" id="IPR013750">
    <property type="entry name" value="GHMP_kinase_C_dom"/>
</dbReference>
<sequence length="290" mass="29945">MSHLTETARAKINLTLRITGRRADGYHELESLVAFAGIADTLTLEPAGHTSLDIAGPFADVIGAAGDNLILKAFRALAALVPGLKGGRFHLDKHIPVAGGVGGGSADAAAALRLLARHNGMSFDDARLMTAALQTGADVPVCFVSRACVMTGVGERLSPPLRLPQLPALLVNPRVGVATRDVFAALARAGLPKDRRTLGDIPHEAGALIDYLRGHGNDLTASAIACAPVIGEVLDALAALPGVTLARMSGSGGTCFALFATESEATTAESSLAVRRPDWWAAATVLNRTP</sequence>
<evidence type="ECO:0000259" key="11">
    <source>
        <dbReference type="Pfam" id="PF00288"/>
    </source>
</evidence>
<keyword evidence="14" id="KW-1185">Reference proteome</keyword>
<evidence type="ECO:0000256" key="1">
    <source>
        <dbReference type="ARBA" id="ARBA00009684"/>
    </source>
</evidence>
<evidence type="ECO:0000256" key="4">
    <source>
        <dbReference type="ARBA" id="ARBA00022679"/>
    </source>
</evidence>
<evidence type="ECO:0000313" key="13">
    <source>
        <dbReference type="EMBL" id="RDV02320.1"/>
    </source>
</evidence>
<dbReference type="GO" id="GO:0019288">
    <property type="term" value="P:isopentenyl diphosphate biosynthetic process, methylerythritol 4-phosphate pathway"/>
    <property type="evidence" value="ECO:0007669"/>
    <property type="project" value="UniProtKB-UniRule"/>
</dbReference>
<evidence type="ECO:0000256" key="10">
    <source>
        <dbReference type="HAMAP-Rule" id="MF_00061"/>
    </source>
</evidence>